<dbReference type="RefSeq" id="WP_119477877.1">
    <property type="nucleotide sequence ID" value="NZ_QXML01000005.1"/>
</dbReference>
<organism evidence="1 2">
    <name type="scientific">Algoriphagus lacus</name>
    <dbReference type="NCBI Taxonomy" id="2056311"/>
    <lineage>
        <taxon>Bacteria</taxon>
        <taxon>Pseudomonadati</taxon>
        <taxon>Bacteroidota</taxon>
        <taxon>Cytophagia</taxon>
        <taxon>Cytophagales</taxon>
        <taxon>Cyclobacteriaceae</taxon>
        <taxon>Algoriphagus</taxon>
    </lineage>
</organism>
<reference evidence="1 2" key="1">
    <citation type="submission" date="2018-09" db="EMBL/GenBank/DDBJ databases">
        <authorList>
            <person name="Wang X."/>
            <person name="Du Z."/>
        </authorList>
    </citation>
    <scope>NUCLEOTIDE SEQUENCE [LARGE SCALE GENOMIC DNA]</scope>
    <source>
        <strain evidence="1 2">N3</strain>
    </source>
</reference>
<evidence type="ECO:0008006" key="3">
    <source>
        <dbReference type="Google" id="ProtNLM"/>
    </source>
</evidence>
<comment type="caution">
    <text evidence="1">The sequence shown here is derived from an EMBL/GenBank/DDBJ whole genome shotgun (WGS) entry which is preliminary data.</text>
</comment>
<dbReference type="Proteomes" id="UP000283522">
    <property type="component" value="Unassembled WGS sequence"/>
</dbReference>
<proteinExistence type="predicted"/>
<accession>A0A418PQV7</accession>
<dbReference type="AlphaFoldDB" id="A0A418PQV7"/>
<evidence type="ECO:0000313" key="1">
    <source>
        <dbReference type="EMBL" id="RIW14971.1"/>
    </source>
</evidence>
<sequence length="93" mass="10301">MTFKHQVHCVILKEIAGQKVLTHICGKNQKGEMWNIGIEQAASGIATGMWEFFIVHDSKHIPLEFAQTEIGISLTTSGTPQNLLLELTPCNIL</sequence>
<gene>
    <name evidence="1" type="ORF">D0X99_10965</name>
</gene>
<protein>
    <recommendedName>
        <fullName evidence="3">DUF3892 domain-containing protein</fullName>
    </recommendedName>
</protein>
<name>A0A418PQV7_9BACT</name>
<evidence type="ECO:0000313" key="2">
    <source>
        <dbReference type="Proteomes" id="UP000283522"/>
    </source>
</evidence>
<keyword evidence="2" id="KW-1185">Reference proteome</keyword>
<dbReference type="EMBL" id="QXML01000005">
    <property type="protein sequence ID" value="RIW14971.1"/>
    <property type="molecule type" value="Genomic_DNA"/>
</dbReference>
<dbReference type="OrthoDB" id="826539at2"/>